<dbReference type="PANTHER" id="PTHR32196:SF32">
    <property type="entry name" value="XYLOSE TRANSPORT SYSTEM PERMEASE PROTEIN XYLH"/>
    <property type="match status" value="1"/>
</dbReference>
<feature type="transmembrane region" description="Helical" evidence="12">
    <location>
        <begin position="377"/>
        <end position="396"/>
    </location>
</feature>
<evidence type="ECO:0000256" key="8">
    <source>
        <dbReference type="ARBA" id="ARBA00023136"/>
    </source>
</evidence>
<keyword evidence="14" id="KW-1185">Reference proteome</keyword>
<feature type="transmembrane region" description="Helical" evidence="12">
    <location>
        <begin position="237"/>
        <end position="257"/>
    </location>
</feature>
<dbReference type="CDD" id="cd06579">
    <property type="entry name" value="TM_PBP1_transp_AraH_like"/>
    <property type="match status" value="1"/>
</dbReference>
<evidence type="ECO:0000313" key="14">
    <source>
        <dbReference type="Proteomes" id="UP000321490"/>
    </source>
</evidence>
<comment type="caution">
    <text evidence="13">The sequence shown here is derived from an EMBL/GenBank/DDBJ whole genome shotgun (WGS) entry which is preliminary data.</text>
</comment>
<protein>
    <recommendedName>
        <fullName evidence="10">Xylose transport system permease protein XylH</fullName>
    </recommendedName>
</protein>
<keyword evidence="5" id="KW-0762">Sugar transport</keyword>
<dbReference type="OrthoDB" id="3468954at2"/>
<keyword evidence="3" id="KW-1003">Cell membrane</keyword>
<dbReference type="Proteomes" id="UP000321490">
    <property type="component" value="Unassembled WGS sequence"/>
</dbReference>
<evidence type="ECO:0000313" key="13">
    <source>
        <dbReference type="EMBL" id="TWH73463.1"/>
    </source>
</evidence>
<keyword evidence="6 12" id="KW-0812">Transmembrane</keyword>
<feature type="transmembrane region" description="Helical" evidence="12">
    <location>
        <begin position="46"/>
        <end position="64"/>
    </location>
</feature>
<reference evidence="13 14" key="1">
    <citation type="submission" date="2019-07" db="EMBL/GenBank/DDBJ databases">
        <title>R&amp;d 2014.</title>
        <authorList>
            <person name="Klenk H.-P."/>
        </authorList>
    </citation>
    <scope>NUCLEOTIDE SEQUENCE [LARGE SCALE GENOMIC DNA]</scope>
    <source>
        <strain evidence="13 14">DSM 45764</strain>
    </source>
</reference>
<proteinExistence type="predicted"/>
<dbReference type="EMBL" id="VLKF01000001">
    <property type="protein sequence ID" value="TWH73463.1"/>
    <property type="molecule type" value="Genomic_DNA"/>
</dbReference>
<evidence type="ECO:0000256" key="11">
    <source>
        <dbReference type="SAM" id="MobiDB-lite"/>
    </source>
</evidence>
<evidence type="ECO:0000256" key="5">
    <source>
        <dbReference type="ARBA" id="ARBA00022597"/>
    </source>
</evidence>
<dbReference type="RefSeq" id="WP_153355974.1">
    <property type="nucleotide sequence ID" value="NZ_JABGDC010000004.1"/>
</dbReference>
<evidence type="ECO:0000256" key="12">
    <source>
        <dbReference type="SAM" id="Phobius"/>
    </source>
</evidence>
<evidence type="ECO:0000256" key="9">
    <source>
        <dbReference type="ARBA" id="ARBA00035611"/>
    </source>
</evidence>
<evidence type="ECO:0000256" key="1">
    <source>
        <dbReference type="ARBA" id="ARBA00004651"/>
    </source>
</evidence>
<evidence type="ECO:0000256" key="2">
    <source>
        <dbReference type="ARBA" id="ARBA00022448"/>
    </source>
</evidence>
<name>A0A562IRW9_9ACTN</name>
<dbReference type="GO" id="GO:0022857">
    <property type="term" value="F:transmembrane transporter activity"/>
    <property type="evidence" value="ECO:0007669"/>
    <property type="project" value="InterPro"/>
</dbReference>
<dbReference type="GO" id="GO:0005886">
    <property type="term" value="C:plasma membrane"/>
    <property type="evidence" value="ECO:0007669"/>
    <property type="project" value="UniProtKB-SubCell"/>
</dbReference>
<dbReference type="AlphaFoldDB" id="A0A562IRW9"/>
<feature type="transmembrane region" description="Helical" evidence="12">
    <location>
        <begin position="269"/>
        <end position="288"/>
    </location>
</feature>
<keyword evidence="8 12" id="KW-0472">Membrane</keyword>
<feature type="transmembrane region" description="Helical" evidence="12">
    <location>
        <begin position="76"/>
        <end position="97"/>
    </location>
</feature>
<feature type="transmembrane region" description="Helical" evidence="12">
    <location>
        <begin position="319"/>
        <end position="340"/>
    </location>
</feature>
<dbReference type="InterPro" id="IPR001851">
    <property type="entry name" value="ABC_transp_permease"/>
</dbReference>
<evidence type="ECO:0000256" key="3">
    <source>
        <dbReference type="ARBA" id="ARBA00022475"/>
    </source>
</evidence>
<feature type="transmembrane region" description="Helical" evidence="12">
    <location>
        <begin position="196"/>
        <end position="216"/>
    </location>
</feature>
<accession>A0A562IRW9</accession>
<feature type="transmembrane region" description="Helical" evidence="12">
    <location>
        <begin position="158"/>
        <end position="176"/>
    </location>
</feature>
<keyword evidence="4" id="KW-0997">Cell inner membrane</keyword>
<organism evidence="13 14">
    <name type="scientific">Modestobacter roseus</name>
    <dbReference type="NCBI Taxonomy" id="1181884"/>
    <lineage>
        <taxon>Bacteria</taxon>
        <taxon>Bacillati</taxon>
        <taxon>Actinomycetota</taxon>
        <taxon>Actinomycetes</taxon>
        <taxon>Geodermatophilales</taxon>
        <taxon>Geodermatophilaceae</taxon>
        <taxon>Modestobacter</taxon>
    </lineage>
</organism>
<evidence type="ECO:0000256" key="7">
    <source>
        <dbReference type="ARBA" id="ARBA00022989"/>
    </source>
</evidence>
<dbReference type="PANTHER" id="PTHR32196">
    <property type="entry name" value="ABC TRANSPORTER PERMEASE PROTEIN YPHD-RELATED-RELATED"/>
    <property type="match status" value="1"/>
</dbReference>
<keyword evidence="7 12" id="KW-1133">Transmembrane helix</keyword>
<sequence length="428" mass="43782">MASNTVPTSDVEPGESAPSGFENDRSDGTVGGAVRGYLDRLRGGDLGALPAVLGIVVLTALFFSLRPETFLTPLNITNLLIQAAPITLLAMGLVWVLLLGDIDLSAGVVSGVCAAVLAQLLAEVGVPWYIAVLAALLTGAVIGLFTGTLVAMIGIPSFVVTLALFLAFQGVTLRIIGQGGTVPIRDDVIRALTNSYIPVGIGWVLAAAVIVLYAALTLNRWRRQNAEGLTTQPLGIVLARIALIAVVVVGLTAILNADRALSAAIDLQGIPYAIPVVVILLLALTFLLGRTTFGRHVYAVGGNKEAARRAGINVVRIRIMVFVLSSSMAAVSGLVAAARLSSVTPGSGGGNTLLYAVGAAVIGGTSLFGGRGRVRDAVLGGLVIAIIDNGLGLLGVSAYLNYIITGGVLLLAASVDALARRRAAAGRS</sequence>
<feature type="region of interest" description="Disordered" evidence="11">
    <location>
        <begin position="1"/>
        <end position="28"/>
    </location>
</feature>
<feature type="transmembrane region" description="Helical" evidence="12">
    <location>
        <begin position="352"/>
        <end position="370"/>
    </location>
</feature>
<feature type="transmembrane region" description="Helical" evidence="12">
    <location>
        <begin position="128"/>
        <end position="151"/>
    </location>
</feature>
<comment type="function">
    <text evidence="9">Part of the binding-protein-dependent transport system for D-xylose. Probably responsible for the translocation of the substrate across the membrane.</text>
</comment>
<keyword evidence="2" id="KW-0813">Transport</keyword>
<evidence type="ECO:0000256" key="10">
    <source>
        <dbReference type="ARBA" id="ARBA00035686"/>
    </source>
</evidence>
<dbReference type="Pfam" id="PF02653">
    <property type="entry name" value="BPD_transp_2"/>
    <property type="match status" value="1"/>
</dbReference>
<feature type="transmembrane region" description="Helical" evidence="12">
    <location>
        <begin position="402"/>
        <end position="419"/>
    </location>
</feature>
<gene>
    <name evidence="13" type="ORF">JD78_01986</name>
</gene>
<comment type="subcellular location">
    <subcellularLocation>
        <location evidence="1">Cell membrane</location>
        <topology evidence="1">Multi-pass membrane protein</topology>
    </subcellularLocation>
</comment>
<evidence type="ECO:0000256" key="6">
    <source>
        <dbReference type="ARBA" id="ARBA00022692"/>
    </source>
</evidence>
<evidence type="ECO:0000256" key="4">
    <source>
        <dbReference type="ARBA" id="ARBA00022519"/>
    </source>
</evidence>